<dbReference type="Gene3D" id="1.10.533.10">
    <property type="entry name" value="Death Domain, Fas"/>
    <property type="match status" value="2"/>
</dbReference>
<keyword evidence="3" id="KW-1185">Reference proteome</keyword>
<proteinExistence type="predicted"/>
<dbReference type="InterPro" id="IPR011029">
    <property type="entry name" value="DEATH-like_dom_sf"/>
</dbReference>
<organism evidence="2 3">
    <name type="scientific">Mytilus coruscus</name>
    <name type="common">Sea mussel</name>
    <dbReference type="NCBI Taxonomy" id="42192"/>
    <lineage>
        <taxon>Eukaryota</taxon>
        <taxon>Metazoa</taxon>
        <taxon>Spiralia</taxon>
        <taxon>Lophotrochozoa</taxon>
        <taxon>Mollusca</taxon>
        <taxon>Bivalvia</taxon>
        <taxon>Autobranchia</taxon>
        <taxon>Pteriomorphia</taxon>
        <taxon>Mytilida</taxon>
        <taxon>Mytiloidea</taxon>
        <taxon>Mytilidae</taxon>
        <taxon>Mytilinae</taxon>
        <taxon>Mytilus</taxon>
    </lineage>
</organism>
<evidence type="ECO:0000313" key="2">
    <source>
        <dbReference type="EMBL" id="CAC5420846.1"/>
    </source>
</evidence>
<dbReference type="GO" id="GO:0007165">
    <property type="term" value="P:signal transduction"/>
    <property type="evidence" value="ECO:0007669"/>
    <property type="project" value="InterPro"/>
</dbReference>
<feature type="domain" description="Death" evidence="1">
    <location>
        <begin position="184"/>
        <end position="255"/>
    </location>
</feature>
<reference evidence="2 3" key="1">
    <citation type="submission" date="2020-06" db="EMBL/GenBank/DDBJ databases">
        <authorList>
            <person name="Li R."/>
            <person name="Bekaert M."/>
        </authorList>
    </citation>
    <scope>NUCLEOTIDE SEQUENCE [LARGE SCALE GENOMIC DNA]</scope>
    <source>
        <strain evidence="3">wild</strain>
    </source>
</reference>
<dbReference type="InterPro" id="IPR000488">
    <property type="entry name" value="Death_dom"/>
</dbReference>
<protein>
    <recommendedName>
        <fullName evidence="1">Death domain-containing protein</fullName>
    </recommendedName>
</protein>
<dbReference type="AlphaFoldDB" id="A0A6J8ELU1"/>
<name>A0A6J8ELU1_MYTCO</name>
<dbReference type="PROSITE" id="PS50017">
    <property type="entry name" value="DEATH_DOMAIN"/>
    <property type="match status" value="1"/>
</dbReference>
<gene>
    <name evidence="2" type="ORF">MCOR_53030</name>
</gene>
<accession>A0A6J8ELU1</accession>
<dbReference type="Proteomes" id="UP000507470">
    <property type="component" value="Unassembled WGS sequence"/>
</dbReference>
<sequence>MKPTKVSELYRMEFGLPCGRGVCYVSSQEVLKLEKWECINGKEHDTRYLRNWVFNKNQETCGPECKGLNDNELKTEPSDKHLVRLSSQIGIKSFEDFFINLGMRRKEWESTEYTYAGHSPEGIMSMAFKQWKKFKISKLENPTLKNLSDALTAVNLDRHMICQVFREETNLLDIANFKLQETPSDEVLEELSHQIGNCALQLGIELGVSSYEVENSFVKFPKDLSGLIEDILQKWKANSKMKTIHTLMMALQRVNGGGVQYLHNLAK</sequence>
<evidence type="ECO:0000259" key="1">
    <source>
        <dbReference type="PROSITE" id="PS50017"/>
    </source>
</evidence>
<evidence type="ECO:0000313" key="3">
    <source>
        <dbReference type="Proteomes" id="UP000507470"/>
    </source>
</evidence>
<dbReference type="OrthoDB" id="6122821at2759"/>
<dbReference type="EMBL" id="CACVKT020009175">
    <property type="protein sequence ID" value="CAC5420846.1"/>
    <property type="molecule type" value="Genomic_DNA"/>
</dbReference>